<dbReference type="PROSITE" id="PS00059">
    <property type="entry name" value="ADH_ZINC"/>
    <property type="match status" value="1"/>
</dbReference>
<comment type="similarity">
    <text evidence="5">Belongs to the zinc-containing alcohol dehydrogenase family.</text>
</comment>
<dbReference type="OrthoDB" id="1879366at2759"/>
<dbReference type="PANTHER" id="PTHR42683">
    <property type="entry name" value="ALDEHYDE REDUCTASE"/>
    <property type="match status" value="1"/>
</dbReference>
<dbReference type="Pfam" id="PF00107">
    <property type="entry name" value="ADH_zinc_N"/>
    <property type="match status" value="1"/>
</dbReference>
<dbReference type="InterPro" id="IPR020843">
    <property type="entry name" value="ER"/>
</dbReference>
<feature type="domain" description="Enoyl reductase (ER)" evidence="6">
    <location>
        <begin position="18"/>
        <end position="350"/>
    </location>
</feature>
<dbReference type="EMBL" id="AZIL01000116">
    <property type="protein sequence ID" value="EWM29785.1"/>
    <property type="molecule type" value="Genomic_DNA"/>
</dbReference>
<keyword evidence="2 5" id="KW-0479">Metal-binding</keyword>
<dbReference type="InterPro" id="IPR047109">
    <property type="entry name" value="CAD-like"/>
</dbReference>
<reference evidence="7 8" key="1">
    <citation type="journal article" date="2014" name="Mol. Plant">
        <title>Chromosome Scale Genome Assembly and Transcriptome Profiling of Nannochloropsis gaditana in Nitrogen Depletion.</title>
        <authorList>
            <person name="Corteggiani Carpinelli E."/>
            <person name="Telatin A."/>
            <person name="Vitulo N."/>
            <person name="Forcato C."/>
            <person name="D'Angelo M."/>
            <person name="Schiavon R."/>
            <person name="Vezzi A."/>
            <person name="Giacometti G.M."/>
            <person name="Morosinotto T."/>
            <person name="Valle G."/>
        </authorList>
    </citation>
    <scope>NUCLEOTIDE SEQUENCE [LARGE SCALE GENOMIC DNA]</scope>
    <source>
        <strain evidence="7 8">B-31</strain>
    </source>
</reference>
<organism evidence="7 8">
    <name type="scientific">Nannochloropsis gaditana</name>
    <dbReference type="NCBI Taxonomy" id="72520"/>
    <lineage>
        <taxon>Eukaryota</taxon>
        <taxon>Sar</taxon>
        <taxon>Stramenopiles</taxon>
        <taxon>Ochrophyta</taxon>
        <taxon>Eustigmatophyceae</taxon>
        <taxon>Eustigmatales</taxon>
        <taxon>Monodopsidaceae</taxon>
        <taxon>Nannochloropsis</taxon>
    </lineage>
</organism>
<dbReference type="InterPro" id="IPR013154">
    <property type="entry name" value="ADH-like_N"/>
</dbReference>
<evidence type="ECO:0000256" key="2">
    <source>
        <dbReference type="ARBA" id="ARBA00022723"/>
    </source>
</evidence>
<dbReference type="InterPro" id="IPR002328">
    <property type="entry name" value="ADH_Zn_CS"/>
</dbReference>
<comment type="cofactor">
    <cofactor evidence="1 5">
        <name>Zn(2+)</name>
        <dbReference type="ChEBI" id="CHEBI:29105"/>
    </cofactor>
</comment>
<dbReference type="EMBL" id="AZIL01000116">
    <property type="protein sequence ID" value="EWM29786.1"/>
    <property type="molecule type" value="Genomic_DNA"/>
</dbReference>
<name>W7UAI2_9STRA</name>
<keyword evidence="8" id="KW-1185">Reference proteome</keyword>
<evidence type="ECO:0000259" key="6">
    <source>
        <dbReference type="SMART" id="SM00829"/>
    </source>
</evidence>
<dbReference type="Proteomes" id="UP000019335">
    <property type="component" value="Chromosome 2"/>
</dbReference>
<evidence type="ECO:0000256" key="3">
    <source>
        <dbReference type="ARBA" id="ARBA00022833"/>
    </source>
</evidence>
<dbReference type="InterPro" id="IPR013149">
    <property type="entry name" value="ADH-like_C"/>
</dbReference>
<evidence type="ECO:0000256" key="1">
    <source>
        <dbReference type="ARBA" id="ARBA00001947"/>
    </source>
</evidence>
<accession>W7UAI2</accession>
<dbReference type="FunFam" id="3.40.50.720:FF:000022">
    <property type="entry name" value="Cinnamyl alcohol dehydrogenase"/>
    <property type="match status" value="1"/>
</dbReference>
<keyword evidence="3 5" id="KW-0862">Zinc</keyword>
<keyword evidence="4" id="KW-0560">Oxidoreductase</keyword>
<dbReference type="SUPFAM" id="SSF50129">
    <property type="entry name" value="GroES-like"/>
    <property type="match status" value="1"/>
</dbReference>
<evidence type="ECO:0000313" key="7">
    <source>
        <dbReference type="EMBL" id="EWM29786.1"/>
    </source>
</evidence>
<dbReference type="SUPFAM" id="SSF51735">
    <property type="entry name" value="NAD(P)-binding Rossmann-fold domains"/>
    <property type="match status" value="1"/>
</dbReference>
<dbReference type="AlphaFoldDB" id="W7UAI2"/>
<gene>
    <name evidence="7" type="ORF">Naga_100017g10</name>
</gene>
<dbReference type="InterPro" id="IPR011032">
    <property type="entry name" value="GroES-like_sf"/>
</dbReference>
<dbReference type="Gene3D" id="3.90.180.10">
    <property type="entry name" value="Medium-chain alcohol dehydrogenases, catalytic domain"/>
    <property type="match status" value="1"/>
</dbReference>
<dbReference type="CDD" id="cd05283">
    <property type="entry name" value="CAD1"/>
    <property type="match status" value="1"/>
</dbReference>
<dbReference type="GO" id="GO:0008270">
    <property type="term" value="F:zinc ion binding"/>
    <property type="evidence" value="ECO:0007669"/>
    <property type="project" value="InterPro"/>
</dbReference>
<dbReference type="Gene3D" id="3.40.50.720">
    <property type="entry name" value="NAD(P)-binding Rossmann-like Domain"/>
    <property type="match status" value="1"/>
</dbReference>
<dbReference type="SMART" id="SM00829">
    <property type="entry name" value="PKS_ER"/>
    <property type="match status" value="1"/>
</dbReference>
<evidence type="ECO:0000313" key="8">
    <source>
        <dbReference type="Proteomes" id="UP000019335"/>
    </source>
</evidence>
<dbReference type="GO" id="GO:0016616">
    <property type="term" value="F:oxidoreductase activity, acting on the CH-OH group of donors, NAD or NADP as acceptor"/>
    <property type="evidence" value="ECO:0007669"/>
    <property type="project" value="InterPro"/>
</dbReference>
<comment type="caution">
    <text evidence="7">The sequence shown here is derived from an EMBL/GenBank/DDBJ whole genome shotgun (WGS) entry which is preliminary data.</text>
</comment>
<protein>
    <submittedName>
        <fullName evidence="7">Cinnamyl alcohol dehydrogenase</fullName>
    </submittedName>
</protein>
<dbReference type="InterPro" id="IPR036291">
    <property type="entry name" value="NAD(P)-bd_dom_sf"/>
</dbReference>
<evidence type="ECO:0000256" key="5">
    <source>
        <dbReference type="RuleBase" id="RU361277"/>
    </source>
</evidence>
<evidence type="ECO:0000256" key="4">
    <source>
        <dbReference type="ARBA" id="ARBA00023002"/>
    </source>
</evidence>
<sequence length="366" mass="38962">MASAPHKTFALAAHDEGGVLSKFEIERRALGPKDVKIAIKFCGMCHSDLHQIKGEWGNSKYPMVPGHEIVGLVEAVGTEAQKFKVGAKVGVGVFVDSCRACANCRQGDEQYCTGNGILNSAVFTYNHTLPDGTLVQGGYAQTVVVDEAYVLRIPDNLDLAAAAPLLCAGITVWSPFLHFGVRSHHTIGVVGLGGLGHMAVKFAVAMGCDVAVISHSPGKEALAKKLGAHHFIVISDEAAKSAHARTMDYIVDTVSAPHKLQDYLPFLKTGATLCLVGIPTKPYELHAGDVLMQRLKVAGSVIGGIRETQEMLDFCGRHGITSMIETVPAAYANKAMTRLEQNDVKFRFVLDIGGTLSASSPELEGA</sequence>
<dbReference type="Pfam" id="PF08240">
    <property type="entry name" value="ADH_N"/>
    <property type="match status" value="1"/>
</dbReference>
<proteinExistence type="inferred from homology"/>